<sequence>MFFESENYNLSLLSGLVQGVNKLFKEVLPTINIEDVILHYESSIVENVQYGSALNLWYSRLEGNPSVQSIIDFLRVCEVILVSECSVEQVFSQFGNIIGQRRTLLSPQMLHATYMVKSCKRRIYEANQIQFDKRVITQIINNNANSLEITQTSSITSVLLMYTIDTF</sequence>
<gene>
    <name evidence="1" type="ORF">HINF_LOCUS5610</name>
    <name evidence="2" type="ORF">HINF_LOCUS60701</name>
</gene>
<keyword evidence="3" id="KW-1185">Reference proteome</keyword>
<dbReference type="EMBL" id="CATOUU010000145">
    <property type="protein sequence ID" value="CAI9917965.1"/>
    <property type="molecule type" value="Genomic_DNA"/>
</dbReference>
<evidence type="ECO:0000313" key="2">
    <source>
        <dbReference type="EMBL" id="CAL6081909.1"/>
    </source>
</evidence>
<dbReference type="Proteomes" id="UP001642409">
    <property type="component" value="Unassembled WGS sequence"/>
</dbReference>
<proteinExistence type="predicted"/>
<evidence type="ECO:0000313" key="3">
    <source>
        <dbReference type="Proteomes" id="UP001642409"/>
    </source>
</evidence>
<dbReference type="AlphaFoldDB" id="A0AA86THR4"/>
<reference evidence="1" key="1">
    <citation type="submission" date="2023-06" db="EMBL/GenBank/DDBJ databases">
        <authorList>
            <person name="Kurt Z."/>
        </authorList>
    </citation>
    <scope>NUCLEOTIDE SEQUENCE</scope>
</reference>
<protein>
    <submittedName>
        <fullName evidence="2">Hypothetical_protein</fullName>
    </submittedName>
</protein>
<evidence type="ECO:0000313" key="1">
    <source>
        <dbReference type="EMBL" id="CAI9917965.1"/>
    </source>
</evidence>
<organism evidence="1">
    <name type="scientific">Hexamita inflata</name>
    <dbReference type="NCBI Taxonomy" id="28002"/>
    <lineage>
        <taxon>Eukaryota</taxon>
        <taxon>Metamonada</taxon>
        <taxon>Diplomonadida</taxon>
        <taxon>Hexamitidae</taxon>
        <taxon>Hexamitinae</taxon>
        <taxon>Hexamita</taxon>
    </lineage>
</organism>
<comment type="caution">
    <text evidence="1">The sequence shown here is derived from an EMBL/GenBank/DDBJ whole genome shotgun (WGS) entry which is preliminary data.</text>
</comment>
<name>A0AA86THR4_9EUKA</name>
<reference evidence="2 3" key="2">
    <citation type="submission" date="2024-07" db="EMBL/GenBank/DDBJ databases">
        <authorList>
            <person name="Akdeniz Z."/>
        </authorList>
    </citation>
    <scope>NUCLEOTIDE SEQUENCE [LARGE SCALE GENOMIC DNA]</scope>
</reference>
<dbReference type="EMBL" id="CAXDID020000357">
    <property type="protein sequence ID" value="CAL6081909.1"/>
    <property type="molecule type" value="Genomic_DNA"/>
</dbReference>
<accession>A0AA86THR4</accession>